<evidence type="ECO:0000256" key="1">
    <source>
        <dbReference type="SAM" id="MobiDB-lite"/>
    </source>
</evidence>
<dbReference type="OrthoDB" id="1612078at2759"/>
<feature type="domain" description="Peptide N-acetyl-beta-D-glucosaminyl asparaginase amidase A N-terminal" evidence="2">
    <location>
        <begin position="243"/>
        <end position="561"/>
    </location>
</feature>
<accession>A0A6A6T3H9</accession>
<keyword evidence="4" id="KW-1185">Reference proteome</keyword>
<organism evidence="3 4">
    <name type="scientific">Lophiostoma macrostomum CBS 122681</name>
    <dbReference type="NCBI Taxonomy" id="1314788"/>
    <lineage>
        <taxon>Eukaryota</taxon>
        <taxon>Fungi</taxon>
        <taxon>Dikarya</taxon>
        <taxon>Ascomycota</taxon>
        <taxon>Pezizomycotina</taxon>
        <taxon>Dothideomycetes</taxon>
        <taxon>Pleosporomycetidae</taxon>
        <taxon>Pleosporales</taxon>
        <taxon>Lophiostomataceae</taxon>
        <taxon>Lophiostoma</taxon>
    </lineage>
</organism>
<protein>
    <submittedName>
        <fullName evidence="3">Peptide-N4-(N-acetyl-beta-glucosaminyl)asparagine amidase A</fullName>
    </submittedName>
</protein>
<dbReference type="Pfam" id="PF12222">
    <property type="entry name" value="PNGaseA"/>
    <property type="match status" value="1"/>
</dbReference>
<dbReference type="InterPro" id="IPR056948">
    <property type="entry name" value="PNGaseA_N"/>
</dbReference>
<feature type="compositionally biased region" description="Polar residues" evidence="1">
    <location>
        <begin position="784"/>
        <end position="795"/>
    </location>
</feature>
<name>A0A6A6T3H9_9PLEO</name>
<feature type="region of interest" description="Disordered" evidence="1">
    <location>
        <begin position="777"/>
        <end position="797"/>
    </location>
</feature>
<dbReference type="EMBL" id="MU004382">
    <property type="protein sequence ID" value="KAF2653358.1"/>
    <property type="molecule type" value="Genomic_DNA"/>
</dbReference>
<sequence>MGGNADYIAGYGQLSLSQAVYIAQNSEGGVDQRLAQYLERKLGEVWAKLQAQPTTYIFPPDEFALFNYYRSRFGDSELIPLFEILGLLTSERQSDLFFSPKSFLAYRSSQNKIPITEGVHGLLPDHLERSNSGLSKARSSLVYNRELDSKRNTQPFLKAKVGTMELEQSRNNGHCRRAGGNGFSHVMSVLIMLISLPHSVFAILTSQQPNSLGSMLNSRAPNQTSPLLECLQVSAPVLSPPKPTCQQVLMVHTFGYSYGIPYVGQYTPPDCDFNRVTMNFTVTSAGRQYDRLALMFLDDTEVFRTSTAEPTQNGIIWTYVKDMSNYISLFKNTQKIIFDLGNLVDDTYTGSWNTTLTATFFTADDDIDAADQIIPISSRQSSADKPSQFVVPDTKAINSVALPQNIKKAVFSIAACGQATEEFWWSNVLSSDTHVFGNDTTLYGYSPFRELQLYIDGTMAGVAWPFPVIFTGGIVPGFWRPVVGIDAFDLREDEIDITPFAPLLSDGREHSFEVRVAGIGDDGKGNGNLTEMVGSNWVVTGKIFLWLDQTGTVTTGSLPEIDAPLPTLTIASSTQKRTNGTVVSLVYSVTVARSLWISSTLVTANGSQTVAWKQNLEFSNTGQFTNGGNDQLNKQSTTGRDSSTTGYSKAIDYPLWVNSTYQVLSGGNFTIDGALSRGKNVQKIGDLAFPSELKTFGQVGHYGSSFAGTSTTNTQNGTAHYLGAPSLKKSFGSGTTEQYYSLTGINSKTADTPVGSAGTVLYRRHVLAANDSIILDEGTYGDDQPTQSSPSTQGKGDQVFATLGIKAMLGRGPM</sequence>
<evidence type="ECO:0000313" key="3">
    <source>
        <dbReference type="EMBL" id="KAF2653358.1"/>
    </source>
</evidence>
<proteinExistence type="predicted"/>
<dbReference type="AlphaFoldDB" id="A0A6A6T3H9"/>
<reference evidence="3" key="1">
    <citation type="journal article" date="2020" name="Stud. Mycol.">
        <title>101 Dothideomycetes genomes: a test case for predicting lifestyles and emergence of pathogens.</title>
        <authorList>
            <person name="Haridas S."/>
            <person name="Albert R."/>
            <person name="Binder M."/>
            <person name="Bloem J."/>
            <person name="Labutti K."/>
            <person name="Salamov A."/>
            <person name="Andreopoulos B."/>
            <person name="Baker S."/>
            <person name="Barry K."/>
            <person name="Bills G."/>
            <person name="Bluhm B."/>
            <person name="Cannon C."/>
            <person name="Castanera R."/>
            <person name="Culley D."/>
            <person name="Daum C."/>
            <person name="Ezra D."/>
            <person name="Gonzalez J."/>
            <person name="Henrissat B."/>
            <person name="Kuo A."/>
            <person name="Liang C."/>
            <person name="Lipzen A."/>
            <person name="Lutzoni F."/>
            <person name="Magnuson J."/>
            <person name="Mondo S."/>
            <person name="Nolan M."/>
            <person name="Ohm R."/>
            <person name="Pangilinan J."/>
            <person name="Park H.-J."/>
            <person name="Ramirez L."/>
            <person name="Alfaro M."/>
            <person name="Sun H."/>
            <person name="Tritt A."/>
            <person name="Yoshinaga Y."/>
            <person name="Zwiers L.-H."/>
            <person name="Turgeon B."/>
            <person name="Goodwin S."/>
            <person name="Spatafora J."/>
            <person name="Crous P."/>
            <person name="Grigoriev I."/>
        </authorList>
    </citation>
    <scope>NUCLEOTIDE SEQUENCE</scope>
    <source>
        <strain evidence="3">CBS 122681</strain>
    </source>
</reference>
<dbReference type="Proteomes" id="UP000799324">
    <property type="component" value="Unassembled WGS sequence"/>
</dbReference>
<evidence type="ECO:0000313" key="4">
    <source>
        <dbReference type="Proteomes" id="UP000799324"/>
    </source>
</evidence>
<feature type="region of interest" description="Disordered" evidence="1">
    <location>
        <begin position="623"/>
        <end position="645"/>
    </location>
</feature>
<evidence type="ECO:0000259" key="2">
    <source>
        <dbReference type="Pfam" id="PF12222"/>
    </source>
</evidence>
<dbReference type="InterPro" id="IPR021102">
    <property type="entry name" value="PNGase_A"/>
</dbReference>
<dbReference type="Pfam" id="PF25156">
    <property type="entry name" value="PNGase_A_C"/>
    <property type="match status" value="1"/>
</dbReference>
<dbReference type="PANTHER" id="PTHR31104">
    <property type="entry name" value="PEPTIDE-N4-(N-ACETYL-BETA-GLUCOSAMINYL)ASPARAGINE AMIDASE A PROTEIN"/>
    <property type="match status" value="1"/>
</dbReference>
<gene>
    <name evidence="3" type="ORF">K491DRAFT_662023</name>
</gene>